<dbReference type="AlphaFoldDB" id="A0A7S1Y4K5"/>
<proteinExistence type="predicted"/>
<gene>
    <name evidence="2" type="ORF">GOCE00092_LOCUS5629</name>
</gene>
<reference evidence="2" key="1">
    <citation type="submission" date="2021-01" db="EMBL/GenBank/DDBJ databases">
        <authorList>
            <person name="Corre E."/>
            <person name="Pelletier E."/>
            <person name="Niang G."/>
            <person name="Scheremetjew M."/>
            <person name="Finn R."/>
            <person name="Kale V."/>
            <person name="Holt S."/>
            <person name="Cochrane G."/>
            <person name="Meng A."/>
            <person name="Brown T."/>
            <person name="Cohen L."/>
        </authorList>
    </citation>
    <scope>NUCLEOTIDE SEQUENCE</scope>
    <source>
        <strain evidence="2">CCMP 410</strain>
    </source>
</reference>
<protein>
    <recommendedName>
        <fullName evidence="3">O-fucosyltransferase family protein</fullName>
    </recommendedName>
</protein>
<name>A0A7S1Y4K5_9STRA</name>
<organism evidence="2">
    <name type="scientific">Grammatophora oceanica</name>
    <dbReference type="NCBI Taxonomy" id="210454"/>
    <lineage>
        <taxon>Eukaryota</taxon>
        <taxon>Sar</taxon>
        <taxon>Stramenopiles</taxon>
        <taxon>Ochrophyta</taxon>
        <taxon>Bacillariophyta</taxon>
        <taxon>Fragilariophyceae</taxon>
        <taxon>Fragilariophycidae</taxon>
        <taxon>Rhabdonematales</taxon>
        <taxon>Grammatophoraceae</taxon>
        <taxon>Grammatophora</taxon>
    </lineage>
</organism>
<evidence type="ECO:0008006" key="3">
    <source>
        <dbReference type="Google" id="ProtNLM"/>
    </source>
</evidence>
<dbReference type="EMBL" id="HBGK01010835">
    <property type="protein sequence ID" value="CAD9276721.1"/>
    <property type="molecule type" value="Transcribed_RNA"/>
</dbReference>
<evidence type="ECO:0000256" key="1">
    <source>
        <dbReference type="SAM" id="MobiDB-lite"/>
    </source>
</evidence>
<evidence type="ECO:0000313" key="2">
    <source>
        <dbReference type="EMBL" id="CAD9276721.1"/>
    </source>
</evidence>
<accession>A0A7S1Y4K5</accession>
<sequence>MMGGYRNQVIRLLSFCVYAMKNKLEKLLLPSILWATEIELEDTDGSRKEHFLPIPHDLLFDVEFWNEQENDLPKFVDYNEVDGSALPCWSFPKAKELEEAKKPAEELTVEVLKRGFLTPIANFSRAVATRDTVINPRRVDKLSEVHEGCGGNRNNPVAYGGGIAAGRLWNQYTQMQQSGGGIPFQADAKLLQSLRPKREWRELSMSCVKQHTTGKGNGGNDSSPSYVALHARMELEMMVHACGASMEKNLTKVFGMLEDLVQTELKAETDVNPTGLFIAVNRGGMEVFEGGGYMKHKANIDENIATLNKAVKDGGGLLHNRLHVFECGRLLTGQYYEANPHATNLGGLLDSVVNFYIATEALAFVGVRGSSYSTDIWTTRFHQGKGRMNFEYTPEGIKRIPNGGLPPPHHNCKRPRKN</sequence>
<feature type="region of interest" description="Disordered" evidence="1">
    <location>
        <begin position="398"/>
        <end position="418"/>
    </location>
</feature>